<keyword evidence="4" id="KW-1185">Reference proteome</keyword>
<dbReference type="InParanoid" id="D7FLF0"/>
<feature type="compositionally biased region" description="Low complexity" evidence="1">
    <location>
        <begin position="115"/>
        <end position="126"/>
    </location>
</feature>
<name>D7FLF0_ECTSI</name>
<evidence type="ECO:0000256" key="2">
    <source>
        <dbReference type="SAM" id="SignalP"/>
    </source>
</evidence>
<dbReference type="OrthoDB" id="205763at2759"/>
<feature type="chain" id="PRO_5003095316" evidence="2">
    <location>
        <begin position="19"/>
        <end position="415"/>
    </location>
</feature>
<evidence type="ECO:0000256" key="1">
    <source>
        <dbReference type="SAM" id="MobiDB-lite"/>
    </source>
</evidence>
<dbReference type="eggNOG" id="ENOG502SA42">
    <property type="taxonomic scope" value="Eukaryota"/>
</dbReference>
<feature type="region of interest" description="Disordered" evidence="1">
    <location>
        <begin position="90"/>
        <end position="126"/>
    </location>
</feature>
<accession>D7FLF0</accession>
<keyword evidence="2" id="KW-0732">Signal</keyword>
<organism evidence="3 4">
    <name type="scientific">Ectocarpus siliculosus</name>
    <name type="common">Brown alga</name>
    <name type="synonym">Conferva siliculosa</name>
    <dbReference type="NCBI Taxonomy" id="2880"/>
    <lineage>
        <taxon>Eukaryota</taxon>
        <taxon>Sar</taxon>
        <taxon>Stramenopiles</taxon>
        <taxon>Ochrophyta</taxon>
        <taxon>PX clade</taxon>
        <taxon>Phaeophyceae</taxon>
        <taxon>Ectocarpales</taxon>
        <taxon>Ectocarpaceae</taxon>
        <taxon>Ectocarpus</taxon>
    </lineage>
</organism>
<reference evidence="3 4" key="1">
    <citation type="journal article" date="2010" name="Nature">
        <title>The Ectocarpus genome and the independent evolution of multicellularity in brown algae.</title>
        <authorList>
            <person name="Cock J.M."/>
            <person name="Sterck L."/>
            <person name="Rouze P."/>
            <person name="Scornet D."/>
            <person name="Allen A.E."/>
            <person name="Amoutzias G."/>
            <person name="Anthouard V."/>
            <person name="Artiguenave F."/>
            <person name="Aury J.M."/>
            <person name="Badger J.H."/>
            <person name="Beszteri B."/>
            <person name="Billiau K."/>
            <person name="Bonnet E."/>
            <person name="Bothwell J.H."/>
            <person name="Bowler C."/>
            <person name="Boyen C."/>
            <person name="Brownlee C."/>
            <person name="Carrano C.J."/>
            <person name="Charrier B."/>
            <person name="Cho G.Y."/>
            <person name="Coelho S.M."/>
            <person name="Collen J."/>
            <person name="Corre E."/>
            <person name="Da Silva C."/>
            <person name="Delage L."/>
            <person name="Delaroque N."/>
            <person name="Dittami S.M."/>
            <person name="Doulbeau S."/>
            <person name="Elias M."/>
            <person name="Farnham G."/>
            <person name="Gachon C.M."/>
            <person name="Gschloessl B."/>
            <person name="Heesch S."/>
            <person name="Jabbari K."/>
            <person name="Jubin C."/>
            <person name="Kawai H."/>
            <person name="Kimura K."/>
            <person name="Kloareg B."/>
            <person name="Kupper F.C."/>
            <person name="Lang D."/>
            <person name="Le Bail A."/>
            <person name="Leblanc C."/>
            <person name="Lerouge P."/>
            <person name="Lohr M."/>
            <person name="Lopez P.J."/>
            <person name="Martens C."/>
            <person name="Maumus F."/>
            <person name="Michel G."/>
            <person name="Miranda-Saavedra D."/>
            <person name="Morales J."/>
            <person name="Moreau H."/>
            <person name="Motomura T."/>
            <person name="Nagasato C."/>
            <person name="Napoli C.A."/>
            <person name="Nelson D.R."/>
            <person name="Nyvall-Collen P."/>
            <person name="Peters A.F."/>
            <person name="Pommier C."/>
            <person name="Potin P."/>
            <person name="Poulain J."/>
            <person name="Quesneville H."/>
            <person name="Read B."/>
            <person name="Rensing S.A."/>
            <person name="Ritter A."/>
            <person name="Rousvoal S."/>
            <person name="Samanta M."/>
            <person name="Samson G."/>
            <person name="Schroeder D.C."/>
            <person name="Segurens B."/>
            <person name="Strittmatter M."/>
            <person name="Tonon T."/>
            <person name="Tregear J.W."/>
            <person name="Valentin K."/>
            <person name="von Dassow P."/>
            <person name="Yamagishi T."/>
            <person name="Van de Peer Y."/>
            <person name="Wincker P."/>
        </authorList>
    </citation>
    <scope>NUCLEOTIDE SEQUENCE [LARGE SCALE GENOMIC DNA]</scope>
    <source>
        <strain evidence="4">Ec32 / CCAP1310/4</strain>
    </source>
</reference>
<dbReference type="EMBL" id="FN649760">
    <property type="protein sequence ID" value="CBJ29718.1"/>
    <property type="molecule type" value="Genomic_DNA"/>
</dbReference>
<sequence>MLPFFLLALLPLLSAACALVSGFIGDDLSAARGGGLAFCLQPELPRHGRSEAVVGKDSSTVGPRRQEKTAITMLTTTRTFGAGSMWPATSASGGIGSGASRNDRASPGRRRPRARTSGSSSANSDSALHAMAIPARCALPSVDLLRQAYGPRRHFWGDLTPAETRRFYHELLPVSVYVDAVGAKAICDGNERPLGGGMSGGGLATVVDVANRQQGGHWEYFFGAAETLEERARLASMARHAARLYVRERCKLPSRVVAHLYDGLRHLKRHGSFRVTGETWPELWDKYERKIRSEDPSLEGEDLKTAICLRILEKSCSTSEMFNNLSGCSDLNSFLPDTLTETAPAQHQEAFAAESAAACAGALRLIPLMQPFRRAKMQGEGAVVVQKRAKRHTRRRKILAGRRRRIRSSNRPRTL</sequence>
<feature type="signal peptide" evidence="2">
    <location>
        <begin position="1"/>
        <end position="18"/>
    </location>
</feature>
<gene>
    <name evidence="3" type="ORF">Esi_0159_0055</name>
</gene>
<evidence type="ECO:0000313" key="3">
    <source>
        <dbReference type="EMBL" id="CBJ29718.1"/>
    </source>
</evidence>
<protein>
    <submittedName>
        <fullName evidence="3">Uncharacterized protein</fullName>
    </submittedName>
</protein>
<dbReference type="AlphaFoldDB" id="D7FLF0"/>
<dbReference type="Proteomes" id="UP000002630">
    <property type="component" value="Unassembled WGS sequence"/>
</dbReference>
<evidence type="ECO:0000313" key="4">
    <source>
        <dbReference type="Proteomes" id="UP000002630"/>
    </source>
</evidence>
<proteinExistence type="predicted"/>